<dbReference type="InterPro" id="IPR026825">
    <property type="entry name" value="Vac14"/>
</dbReference>
<feature type="repeat" description="HEAT" evidence="8">
    <location>
        <begin position="93"/>
        <end position="128"/>
    </location>
</feature>
<dbReference type="Pfam" id="PF12755">
    <property type="entry name" value="Vac14_Fab1_bd"/>
    <property type="match status" value="1"/>
</dbReference>
<dbReference type="PANTHER" id="PTHR16023">
    <property type="entry name" value="TAX1 BINDING PROTEIN-RELATED"/>
    <property type="match status" value="1"/>
</dbReference>
<dbReference type="Gene3D" id="1.25.10.10">
    <property type="entry name" value="Leucine-rich Repeat Variant"/>
    <property type="match status" value="2"/>
</dbReference>
<evidence type="ECO:0000256" key="8">
    <source>
        <dbReference type="PROSITE-ProRule" id="PRU00103"/>
    </source>
</evidence>
<reference evidence="11 12" key="1">
    <citation type="submission" date="2022-05" db="EMBL/GenBank/DDBJ databases">
        <authorList>
            <consortium name="Genoscope - CEA"/>
            <person name="William W."/>
        </authorList>
    </citation>
    <scope>NUCLEOTIDE SEQUENCE [LARGE SCALE GENOMIC DNA]</scope>
</reference>
<feature type="region of interest" description="Disordered" evidence="9">
    <location>
        <begin position="433"/>
        <end position="463"/>
    </location>
</feature>
<sequence length="727" mass="82530">MAEKDFLPLTQNIVRGLNDKLYEKRKTAALEIERMVKEFVANNDVRQITRLTAVLADEFAVSHNNHSRKGGLIGLAATAIALGKDAGLYLKNLIPPVLACFYDQDSRVRYYACEALYNIAKVARGSVLPFFNDVFDGLSKLAADPDPNVKNGAELLDRLIKDIVTESSSFDLVSFIPLLRDRIYTANPFAKQFLVSWLMVIDAVPDLDLIAHLPEFLDGLFNIFKDRNAEIRKMCEAVLGEFLRGIKRESKNVNFANMVNILVLHSQSEDDVIQFTAITWLREFIILSGRTMLPFNAGILKAILPCMAYEQDKQNIKEVAKAVNQSLMRLITEDDDKDFDSDSVAMDCDNAVVEPQTQLDVGPVVDVLTLYMTHKSIQTRIAVLRWVLLLHVKTPNKIFGQIDQLFPKLLDTLSDPSDEVVLLDLEALAEISASPAGPPRNSSTQSMSEAGSPVSSSSDQTSAPHRQLNTYFHKFMHNVMQLFRTDRKLLEERGSFILRQLCLLLNAEDIYRALSEIIVQEEDLLFASLMVRYLNMILLTSSELFDLRDQLRELATPDSCSLFCCLYQSWCHNPVATVSLCLLTQNYKHACDLLMIFGQLEVNVEFLIQIDKLVQLIESPIFTYLRLQLLDTQHNHFLLKSLYGLLMLLPQSDAFTTLRNRLDCVPNGRVLSCDLSDKRGLLDFPCREHVQRINFQELLQQFKTVQQKHFINRHSRSSFLAKNLLNA</sequence>
<evidence type="ECO:0000256" key="9">
    <source>
        <dbReference type="SAM" id="MobiDB-lite"/>
    </source>
</evidence>
<comment type="caution">
    <text evidence="11">The sequence shown here is derived from an EMBL/GenBank/DDBJ whole genome shotgun (WGS) entry which is preliminary data.</text>
</comment>
<dbReference type="EMBL" id="CALNXI010000416">
    <property type="protein sequence ID" value="CAH3026669.1"/>
    <property type="molecule type" value="Genomic_DNA"/>
</dbReference>
<proteinExistence type="inferred from homology"/>
<dbReference type="Proteomes" id="UP001159427">
    <property type="component" value="Unassembled WGS sequence"/>
</dbReference>
<comment type="function">
    <text evidence="6">Scaffold protein component of the PI(3,5)P2 regulatory complex which regulates both the synthesis and turnover of phosphatidylinositol 3,5-bisphosphate (PtdIns(3,5)P2). Pentamerizes into a star-shaped structure and nucleates the assembly of the complex. The pentamer binds a single copy each of PIKFYVE and FIG4 and coordinates both PIKfyve kinase activity and FIG4 phosphatase activity, being required to maintain normal levels of phosphatidylinositol 3-phosphate (PtdIns(3)P) and phosphatidylinositol 5-phosphate (PtdIns(5)P). Plays a role in the biogenesis of endosome carrier vesicles (ECV) / multivesicular bodies (MVB) transport intermediates from early endosomes.</text>
</comment>
<keyword evidence="5" id="KW-0472">Membrane</keyword>
<dbReference type="Pfam" id="PF11916">
    <property type="entry name" value="Vac14_Fig4_bd"/>
    <property type="match status" value="1"/>
</dbReference>
<gene>
    <name evidence="11" type="ORF">PEVE_00029662</name>
</gene>
<dbReference type="PROSITE" id="PS50077">
    <property type="entry name" value="HEAT_REPEAT"/>
    <property type="match status" value="1"/>
</dbReference>
<dbReference type="InterPro" id="IPR011989">
    <property type="entry name" value="ARM-like"/>
</dbReference>
<dbReference type="PANTHER" id="PTHR16023:SF0">
    <property type="entry name" value="PROTEIN VAC14 HOMOLOG"/>
    <property type="match status" value="1"/>
</dbReference>
<evidence type="ECO:0000256" key="5">
    <source>
        <dbReference type="ARBA" id="ARBA00023136"/>
    </source>
</evidence>
<protein>
    <recommendedName>
        <fullName evidence="3">Protein VAC14 homolog</fullName>
    </recommendedName>
</protein>
<evidence type="ECO:0000256" key="3">
    <source>
        <dbReference type="ARBA" id="ARBA00013840"/>
    </source>
</evidence>
<keyword evidence="4" id="KW-0677">Repeat</keyword>
<keyword evidence="12" id="KW-1185">Reference proteome</keyword>
<evidence type="ECO:0000256" key="2">
    <source>
        <dbReference type="ARBA" id="ARBA00010225"/>
    </source>
</evidence>
<dbReference type="SUPFAM" id="SSF48371">
    <property type="entry name" value="ARM repeat"/>
    <property type="match status" value="1"/>
</dbReference>
<comment type="subunit">
    <text evidence="7">Forms pentamers. Component of the PI(3,5)P2 regulatory complex/PAS complex, at least composed of PIKFYVE, FIG4 and VAC14. VAC14 nucleates the assembly of the complex and serves as a scaffold by pentamerizing into a star-shaped structure, which can bind a single copy each of PIKFYVE and FIG4 and coordinates their activities. Interacts with NOS1.</text>
</comment>
<evidence type="ECO:0000313" key="11">
    <source>
        <dbReference type="EMBL" id="CAH3026669.1"/>
    </source>
</evidence>
<evidence type="ECO:0000259" key="10">
    <source>
        <dbReference type="Pfam" id="PF11916"/>
    </source>
</evidence>
<organism evidence="11 12">
    <name type="scientific">Porites evermanni</name>
    <dbReference type="NCBI Taxonomy" id="104178"/>
    <lineage>
        <taxon>Eukaryota</taxon>
        <taxon>Metazoa</taxon>
        <taxon>Cnidaria</taxon>
        <taxon>Anthozoa</taxon>
        <taxon>Hexacorallia</taxon>
        <taxon>Scleractinia</taxon>
        <taxon>Fungiina</taxon>
        <taxon>Poritidae</taxon>
        <taxon>Porites</taxon>
    </lineage>
</organism>
<accession>A0ABN8MDZ2</accession>
<dbReference type="InterPro" id="IPR016024">
    <property type="entry name" value="ARM-type_fold"/>
</dbReference>
<feature type="compositionally biased region" description="Polar residues" evidence="9">
    <location>
        <begin position="440"/>
        <end position="463"/>
    </location>
</feature>
<feature type="domain" description="Vacuolar protein 14 C-terminal Fig4-binding" evidence="10">
    <location>
        <begin position="487"/>
        <end position="665"/>
    </location>
</feature>
<comment type="subcellular location">
    <subcellularLocation>
        <location evidence="1">Endomembrane system</location>
    </subcellularLocation>
</comment>
<comment type="similarity">
    <text evidence="2">Belongs to the VAC14 family.</text>
</comment>
<evidence type="ECO:0000256" key="1">
    <source>
        <dbReference type="ARBA" id="ARBA00004308"/>
    </source>
</evidence>
<evidence type="ECO:0000313" key="12">
    <source>
        <dbReference type="Proteomes" id="UP001159427"/>
    </source>
</evidence>
<evidence type="ECO:0000256" key="6">
    <source>
        <dbReference type="ARBA" id="ARBA00045654"/>
    </source>
</evidence>
<evidence type="ECO:0000256" key="7">
    <source>
        <dbReference type="ARBA" id="ARBA00047092"/>
    </source>
</evidence>
<name>A0ABN8MDZ2_9CNID</name>
<evidence type="ECO:0000256" key="4">
    <source>
        <dbReference type="ARBA" id="ARBA00022737"/>
    </source>
</evidence>
<dbReference type="InterPro" id="IPR021841">
    <property type="entry name" value="VAC14_Fig4p-bd"/>
</dbReference>
<dbReference type="InterPro" id="IPR021133">
    <property type="entry name" value="HEAT_type_2"/>
</dbReference>